<organism evidence="2 3">
    <name type="scientific">Pseudaquabacterium rugosum</name>
    <dbReference type="NCBI Taxonomy" id="2984194"/>
    <lineage>
        <taxon>Bacteria</taxon>
        <taxon>Pseudomonadati</taxon>
        <taxon>Pseudomonadota</taxon>
        <taxon>Betaproteobacteria</taxon>
        <taxon>Burkholderiales</taxon>
        <taxon>Sphaerotilaceae</taxon>
        <taxon>Pseudaquabacterium</taxon>
    </lineage>
</organism>
<comment type="caution">
    <text evidence="2">The sequence shown here is derived from an EMBL/GenBank/DDBJ whole genome shotgun (WGS) entry which is preliminary data.</text>
</comment>
<dbReference type="PANTHER" id="PTHR44809">
    <property type="match status" value="1"/>
</dbReference>
<keyword evidence="3" id="KW-1185">Reference proteome</keyword>
<dbReference type="SMART" id="SM00028">
    <property type="entry name" value="TPR"/>
    <property type="match status" value="4"/>
</dbReference>
<dbReference type="EMBL" id="JBBUTF010000005">
    <property type="protein sequence ID" value="MEK8025620.1"/>
    <property type="molecule type" value="Genomic_DNA"/>
</dbReference>
<feature type="compositionally biased region" description="Acidic residues" evidence="1">
    <location>
        <begin position="328"/>
        <end position="341"/>
    </location>
</feature>
<reference evidence="2 3" key="1">
    <citation type="submission" date="2024-04" db="EMBL/GenBank/DDBJ databases">
        <title>Novel species of the genus Ideonella isolated from streams.</title>
        <authorList>
            <person name="Lu H."/>
        </authorList>
    </citation>
    <scope>NUCLEOTIDE SEQUENCE [LARGE SCALE GENOMIC DNA]</scope>
    <source>
        <strain evidence="2 3">BYS139W</strain>
    </source>
</reference>
<dbReference type="SUPFAM" id="SSF48452">
    <property type="entry name" value="TPR-like"/>
    <property type="match status" value="2"/>
</dbReference>
<dbReference type="Proteomes" id="UP001368500">
    <property type="component" value="Unassembled WGS sequence"/>
</dbReference>
<dbReference type="RefSeq" id="WP_341373403.1">
    <property type="nucleotide sequence ID" value="NZ_JBBUTF010000005.1"/>
</dbReference>
<dbReference type="InterPro" id="IPR052943">
    <property type="entry name" value="TMTC_O-mannosyl-trnsfr"/>
</dbReference>
<evidence type="ECO:0000313" key="3">
    <source>
        <dbReference type="Proteomes" id="UP001368500"/>
    </source>
</evidence>
<evidence type="ECO:0000256" key="1">
    <source>
        <dbReference type="SAM" id="MobiDB-lite"/>
    </source>
</evidence>
<dbReference type="PANTHER" id="PTHR44809:SF1">
    <property type="entry name" value="PROTEIN O-MANNOSYL-TRANSFERASE TMTC1"/>
    <property type="match status" value="1"/>
</dbReference>
<feature type="compositionally biased region" description="Basic and acidic residues" evidence="1">
    <location>
        <begin position="307"/>
        <end position="319"/>
    </location>
</feature>
<protein>
    <submittedName>
        <fullName evidence="2">Tetratricopeptide repeat protein</fullName>
    </submittedName>
</protein>
<dbReference type="Gene3D" id="1.25.40.10">
    <property type="entry name" value="Tetratricopeptide repeat domain"/>
    <property type="match status" value="2"/>
</dbReference>
<dbReference type="Pfam" id="PF13432">
    <property type="entry name" value="TPR_16"/>
    <property type="match status" value="2"/>
</dbReference>
<feature type="region of interest" description="Disordered" evidence="1">
    <location>
        <begin position="307"/>
        <end position="347"/>
    </location>
</feature>
<evidence type="ECO:0000313" key="2">
    <source>
        <dbReference type="EMBL" id="MEK8025620.1"/>
    </source>
</evidence>
<name>A0ABU9B9A1_9BURK</name>
<dbReference type="InterPro" id="IPR011990">
    <property type="entry name" value="TPR-like_helical_dom_sf"/>
</dbReference>
<dbReference type="InterPro" id="IPR019734">
    <property type="entry name" value="TPR_rpt"/>
</dbReference>
<sequence length="602" mass="66673">MLAGLLATPAALAATDAAPPAPVPQRSAMDAPLFYQLLIGEIELRQGHAGNAYEVIFDAARRQNDDQLYERAVQIALEARAGEQALSAVQAWRRARPRAVEPLRYQAQLLLAMNRAGELVEPLSSWLKLARDDERLGVLANVPRLLGRIEDRAQALQLGEQVLEPWREPPATRMAAGMARAQLLLAAGRQTEALALAGALQQAQPDAPGPALLALDQAARQPEAEALVLRYLAQPGALPAVRLAWVRQLALQQRYGDALAQLDRVTREQPRLPEPWLTLGAMQLELRQPQAAEQALQTYLQRLDEAAADDARQQAERAARQAGSPGGDEVEADADETDDAPATDREEGRTQAWLLLAQAAEQRGDLPAADAWLARIDNPQRALEVQGRRAALLLRRGGTLDQARALIRAAPERTGEDARAKVVTEVQLLREAKAWREAGALLEQAVVQRPEDTDLIYEHAMVEEKLDRLDRMEALLRRVIALKPDHAHAYNALGYSLADRGLRLDEARDLIRRALELTPGDPFITDSLGWVEFRLGRTDEALRLLRQAYAARPDPEIAVHLGEVLWSVGQQDDARRLWREARERDADNAVLRETLQRLRVTP</sequence>
<accession>A0ABU9B9A1</accession>
<proteinExistence type="predicted"/>
<gene>
    <name evidence="2" type="ORF">AACH11_06570</name>
</gene>